<name>A0A4Z1GXE5_9HELO</name>
<sequence>MSLAILPSKPQAPVTYKLSTSSVKPSILTYDSYIPGATPSQDSVDNIPGKYFGYSHDFNDAVSDLHEPIQVTALTNSKLVLVAAIIVVYIARLYAHKHSATMEGLLFLGSNIGNAEATDLWPNPHTPDFKESDVSGDDCTLEHYIEVYATSGQTFITDVNSSEGRNAEGVKDSQKFQEEVYSTCMAKINEALFRHTGSDLSTNKVLAAPNYGHSIQNDDPQFVVTQLEDLPSRIQI</sequence>
<organism evidence="1 2">
    <name type="scientific">Botrytis hyacinthi</name>
    <dbReference type="NCBI Taxonomy" id="278943"/>
    <lineage>
        <taxon>Eukaryota</taxon>
        <taxon>Fungi</taxon>
        <taxon>Dikarya</taxon>
        <taxon>Ascomycota</taxon>
        <taxon>Pezizomycotina</taxon>
        <taxon>Leotiomycetes</taxon>
        <taxon>Helotiales</taxon>
        <taxon>Sclerotiniaceae</taxon>
        <taxon>Botrytis</taxon>
    </lineage>
</organism>
<protein>
    <submittedName>
        <fullName evidence="1">Uncharacterized protein</fullName>
    </submittedName>
</protein>
<dbReference type="AlphaFoldDB" id="A0A4Z1GXE5"/>
<evidence type="ECO:0000313" key="2">
    <source>
        <dbReference type="Proteomes" id="UP000297814"/>
    </source>
</evidence>
<dbReference type="Proteomes" id="UP000297814">
    <property type="component" value="Unassembled WGS sequence"/>
</dbReference>
<proteinExistence type="predicted"/>
<comment type="caution">
    <text evidence="1">The sequence shown here is derived from an EMBL/GenBank/DDBJ whole genome shotgun (WGS) entry which is preliminary data.</text>
</comment>
<evidence type="ECO:0000313" key="1">
    <source>
        <dbReference type="EMBL" id="TGO39811.1"/>
    </source>
</evidence>
<accession>A0A4Z1GXE5</accession>
<reference evidence="1 2" key="1">
    <citation type="submission" date="2017-12" db="EMBL/GenBank/DDBJ databases">
        <title>Comparative genomics of Botrytis spp.</title>
        <authorList>
            <person name="Valero-Jimenez C.A."/>
            <person name="Tapia P."/>
            <person name="Veloso J."/>
            <person name="Silva-Moreno E."/>
            <person name="Staats M."/>
            <person name="Valdes J.H."/>
            <person name="Van Kan J.A.L."/>
        </authorList>
    </citation>
    <scope>NUCLEOTIDE SEQUENCE [LARGE SCALE GENOMIC DNA]</scope>
    <source>
        <strain evidence="1 2">Bh0001</strain>
    </source>
</reference>
<dbReference type="EMBL" id="PQXK01000047">
    <property type="protein sequence ID" value="TGO39811.1"/>
    <property type="molecule type" value="Genomic_DNA"/>
</dbReference>
<gene>
    <name evidence="1" type="ORF">BHYA_0047g00150</name>
</gene>
<keyword evidence="2" id="KW-1185">Reference proteome</keyword>